<feature type="transmembrane region" description="Helical" evidence="6">
    <location>
        <begin position="170"/>
        <end position="188"/>
    </location>
</feature>
<feature type="transmembrane region" description="Helical" evidence="6">
    <location>
        <begin position="321"/>
        <end position="339"/>
    </location>
</feature>
<feature type="transmembrane region" description="Helical" evidence="6">
    <location>
        <begin position="287"/>
        <end position="309"/>
    </location>
</feature>
<comment type="similarity">
    <text evidence="2">Belongs to the autoinducer-2 exporter (AI-2E) (TC 2.A.86) family.</text>
</comment>
<organism evidence="7">
    <name type="scientific">uncultured bacterium</name>
    <name type="common">gcode 4</name>
    <dbReference type="NCBI Taxonomy" id="1234023"/>
    <lineage>
        <taxon>Bacteria</taxon>
        <taxon>environmental samples</taxon>
    </lineage>
</organism>
<evidence type="ECO:0000256" key="2">
    <source>
        <dbReference type="ARBA" id="ARBA00009773"/>
    </source>
</evidence>
<evidence type="ECO:0000256" key="1">
    <source>
        <dbReference type="ARBA" id="ARBA00004141"/>
    </source>
</evidence>
<evidence type="ECO:0008006" key="8">
    <source>
        <dbReference type="Google" id="ProtNLM"/>
    </source>
</evidence>
<feature type="transmembrane region" description="Helical" evidence="6">
    <location>
        <begin position="77"/>
        <end position="102"/>
    </location>
</feature>
<evidence type="ECO:0000313" key="7">
    <source>
        <dbReference type="EMBL" id="EKE29550.1"/>
    </source>
</evidence>
<feature type="transmembrane region" description="Helical" evidence="6">
    <location>
        <begin position="261"/>
        <end position="281"/>
    </location>
</feature>
<dbReference type="Pfam" id="PF01594">
    <property type="entry name" value="AI-2E_transport"/>
    <property type="match status" value="1"/>
</dbReference>
<keyword evidence="5 6" id="KW-0472">Membrane</keyword>
<dbReference type="EMBL" id="AMFJ01000151">
    <property type="protein sequence ID" value="EKE29550.1"/>
    <property type="molecule type" value="Genomic_DNA"/>
</dbReference>
<dbReference type="InterPro" id="IPR002549">
    <property type="entry name" value="AI-2E-like"/>
</dbReference>
<accession>K2H131</accession>
<protein>
    <recommendedName>
        <fullName evidence="8">Permease</fullName>
    </recommendedName>
</protein>
<sequence length="412" mass="48974">MRVPSFARLVFNKYFFQKIFAIALLVLAVYALKQFIPLFLLIFLFSYLFLNLWEFLHVKLTKYVVSKMETKRFKSVFGFLFSINTIVLFLYLLFVWLIVFAISDLLPKIIQELTDLPKSLPFLSTQVKDVLNKLEEIKNFKQDIKWTLETLLTQSNYDIVLKFIANLKSAGLMFIEFVVALILSYVFIIDRIKINSYLKEVKKWNFAFLYNEYAIIFGKISNGFWLIFKAQSLISFVNTILTVISLYMIAFVHWAGTFPYIFTLAIIVFIFWMIPVLWMFLSAIPMIMIWFSFWWIPVVIEIILMVTIIHMIEAYYLNPRIVSSYAELPISLTFLILVLSEQFVWFAWLLIWIPIFYIIIDAMKDFDSYISKVRKAYAGMRIVKSETKRNIETDLRLSRSWRKKFNESEDEI</sequence>
<evidence type="ECO:0000256" key="6">
    <source>
        <dbReference type="SAM" id="Phobius"/>
    </source>
</evidence>
<name>K2H131_9BACT</name>
<keyword evidence="3 6" id="KW-0812">Transmembrane</keyword>
<feature type="transmembrane region" description="Helical" evidence="6">
    <location>
        <begin position="12"/>
        <end position="32"/>
    </location>
</feature>
<reference evidence="7" key="1">
    <citation type="journal article" date="2012" name="Science">
        <title>Fermentation, hydrogen, and sulfur metabolism in multiple uncultivated bacterial phyla.</title>
        <authorList>
            <person name="Wrighton K.C."/>
            <person name="Thomas B.C."/>
            <person name="Sharon I."/>
            <person name="Miller C.S."/>
            <person name="Castelle C.J."/>
            <person name="VerBerkmoes N.C."/>
            <person name="Wilkins M.J."/>
            <person name="Hettich R.L."/>
            <person name="Lipton M.S."/>
            <person name="Williams K.H."/>
            <person name="Long P.E."/>
            <person name="Banfield J.F."/>
        </authorList>
    </citation>
    <scope>NUCLEOTIDE SEQUENCE [LARGE SCALE GENOMIC DNA]</scope>
</reference>
<comment type="subcellular location">
    <subcellularLocation>
        <location evidence="1">Membrane</location>
        <topology evidence="1">Multi-pass membrane protein</topology>
    </subcellularLocation>
</comment>
<dbReference type="AlphaFoldDB" id="K2H131"/>
<gene>
    <name evidence="7" type="ORF">ACD_2C00151G0005</name>
</gene>
<evidence type="ECO:0000256" key="3">
    <source>
        <dbReference type="ARBA" id="ARBA00022692"/>
    </source>
</evidence>
<dbReference type="GO" id="GO:0016020">
    <property type="term" value="C:membrane"/>
    <property type="evidence" value="ECO:0007669"/>
    <property type="project" value="UniProtKB-SubCell"/>
</dbReference>
<proteinExistence type="inferred from homology"/>
<feature type="transmembrane region" description="Helical" evidence="6">
    <location>
        <begin position="345"/>
        <end position="363"/>
    </location>
</feature>
<comment type="caution">
    <text evidence="7">The sequence shown here is derived from an EMBL/GenBank/DDBJ whole genome shotgun (WGS) entry which is preliminary data.</text>
</comment>
<evidence type="ECO:0000256" key="5">
    <source>
        <dbReference type="ARBA" id="ARBA00023136"/>
    </source>
</evidence>
<feature type="transmembrane region" description="Helical" evidence="6">
    <location>
        <begin position="38"/>
        <end position="56"/>
    </location>
</feature>
<evidence type="ECO:0000256" key="4">
    <source>
        <dbReference type="ARBA" id="ARBA00022989"/>
    </source>
</evidence>
<keyword evidence="4 6" id="KW-1133">Transmembrane helix</keyword>
<feature type="transmembrane region" description="Helical" evidence="6">
    <location>
        <begin position="208"/>
        <end position="228"/>
    </location>
</feature>
<feature type="transmembrane region" description="Helical" evidence="6">
    <location>
        <begin position="234"/>
        <end position="254"/>
    </location>
</feature>